<gene>
    <name evidence="1" type="ORF">M513_06756</name>
</gene>
<dbReference type="EMBL" id="KL363228">
    <property type="protein sequence ID" value="KFD52375.1"/>
    <property type="molecule type" value="Genomic_DNA"/>
</dbReference>
<name>A0A085M579_9BILA</name>
<dbReference type="Proteomes" id="UP000030764">
    <property type="component" value="Unassembled WGS sequence"/>
</dbReference>
<evidence type="ECO:0000313" key="2">
    <source>
        <dbReference type="Proteomes" id="UP000030764"/>
    </source>
</evidence>
<organism evidence="1 2">
    <name type="scientific">Trichuris suis</name>
    <name type="common">pig whipworm</name>
    <dbReference type="NCBI Taxonomy" id="68888"/>
    <lineage>
        <taxon>Eukaryota</taxon>
        <taxon>Metazoa</taxon>
        <taxon>Ecdysozoa</taxon>
        <taxon>Nematoda</taxon>
        <taxon>Enoplea</taxon>
        <taxon>Dorylaimia</taxon>
        <taxon>Trichinellida</taxon>
        <taxon>Trichuridae</taxon>
        <taxon>Trichuris</taxon>
    </lineage>
</organism>
<dbReference type="AlphaFoldDB" id="A0A085M579"/>
<sequence length="83" mass="9112">MVFEVTIGVLFPFDGSILRGHLPTNESAGINVLKPTEVNVTVECYAMTTDAVLQTQTNGGHFSFIHPDTSQRRTRGVCLYAKL</sequence>
<accession>A0A085M579</accession>
<reference evidence="1 2" key="1">
    <citation type="journal article" date="2014" name="Nat. Genet.">
        <title>Genome and transcriptome of the porcine whipworm Trichuris suis.</title>
        <authorList>
            <person name="Jex A.R."/>
            <person name="Nejsum P."/>
            <person name="Schwarz E.M."/>
            <person name="Hu L."/>
            <person name="Young N.D."/>
            <person name="Hall R.S."/>
            <person name="Korhonen P.K."/>
            <person name="Liao S."/>
            <person name="Thamsborg S."/>
            <person name="Xia J."/>
            <person name="Xu P."/>
            <person name="Wang S."/>
            <person name="Scheerlinck J.P."/>
            <person name="Hofmann A."/>
            <person name="Sternberg P.W."/>
            <person name="Wang J."/>
            <person name="Gasser R.B."/>
        </authorList>
    </citation>
    <scope>NUCLEOTIDE SEQUENCE [LARGE SCALE GENOMIC DNA]</scope>
    <source>
        <strain evidence="1">DCEP-RM93M</strain>
    </source>
</reference>
<protein>
    <submittedName>
        <fullName evidence="1">Uncharacterized protein</fullName>
    </submittedName>
</protein>
<proteinExistence type="predicted"/>
<evidence type="ECO:0000313" key="1">
    <source>
        <dbReference type="EMBL" id="KFD52375.1"/>
    </source>
</evidence>
<keyword evidence="2" id="KW-1185">Reference proteome</keyword>